<proteinExistence type="predicted"/>
<keyword evidence="1" id="KW-0472">Membrane</keyword>
<comment type="caution">
    <text evidence="2">The sequence shown here is derived from an EMBL/GenBank/DDBJ whole genome shotgun (WGS) entry which is preliminary data.</text>
</comment>
<dbReference type="InterPro" id="IPR046208">
    <property type="entry name" value="DUF6241"/>
</dbReference>
<dbReference type="EMBL" id="JACSPU010000004">
    <property type="protein sequence ID" value="MBD8015664.1"/>
    <property type="molecule type" value="Genomic_DNA"/>
</dbReference>
<protein>
    <submittedName>
        <fullName evidence="2">PRK06770 family protein</fullName>
    </submittedName>
</protein>
<keyword evidence="1" id="KW-0812">Transmembrane</keyword>
<keyword evidence="1" id="KW-1133">Transmembrane helix</keyword>
<evidence type="ECO:0000256" key="1">
    <source>
        <dbReference type="SAM" id="Phobius"/>
    </source>
</evidence>
<dbReference type="Pfam" id="PF19754">
    <property type="entry name" value="DUF6241"/>
    <property type="match status" value="1"/>
</dbReference>
<sequence>MIKRSVYLVSAIILMAVIAFGALKFWDKDKLSGSSISAETSSEEALETSVKKVEGLEFAQSVPEDASEATVMAMMHKMTHQKVIASEKWGIIQMDQESISKAKQLLQASDFNSKEELLEIINRWEKGKFDQVDDDHNFIWELQGGSIGRATGILTEQQEQQFIENNFSN</sequence>
<dbReference type="RefSeq" id="WP_191715837.1">
    <property type="nucleotide sequence ID" value="NZ_JACSPU010000004.1"/>
</dbReference>
<keyword evidence="3" id="KW-1185">Reference proteome</keyword>
<evidence type="ECO:0000313" key="2">
    <source>
        <dbReference type="EMBL" id="MBD8015664.1"/>
    </source>
</evidence>
<name>A0ABR8WF42_9BACL</name>
<accession>A0ABR8WF42</accession>
<gene>
    <name evidence="2" type="ORF">H9630_12620</name>
</gene>
<reference evidence="2 3" key="1">
    <citation type="submission" date="2020-08" db="EMBL/GenBank/DDBJ databases">
        <title>A Genomic Blueprint of the Chicken Gut Microbiome.</title>
        <authorList>
            <person name="Gilroy R."/>
            <person name="Ravi A."/>
            <person name="Getino M."/>
            <person name="Pursley I."/>
            <person name="Horton D.L."/>
            <person name="Alikhan N.-F."/>
            <person name="Baker D."/>
            <person name="Gharbi K."/>
            <person name="Hall N."/>
            <person name="Watson M."/>
            <person name="Adriaenssens E.M."/>
            <person name="Foster-Nyarko E."/>
            <person name="Jarju S."/>
            <person name="Secka A."/>
            <person name="Antonio M."/>
            <person name="Oren A."/>
            <person name="Chaudhuri R."/>
            <person name="La Ragione R.M."/>
            <person name="Hildebrand F."/>
            <person name="Pallen M.J."/>
        </authorList>
    </citation>
    <scope>NUCLEOTIDE SEQUENCE [LARGE SCALE GENOMIC DNA]</scope>
    <source>
        <strain evidence="2 3">Sa1BUA13</strain>
    </source>
</reference>
<evidence type="ECO:0000313" key="3">
    <source>
        <dbReference type="Proteomes" id="UP000658980"/>
    </source>
</evidence>
<dbReference type="Proteomes" id="UP000658980">
    <property type="component" value="Unassembled WGS sequence"/>
</dbReference>
<feature type="transmembrane region" description="Helical" evidence="1">
    <location>
        <begin position="6"/>
        <end position="26"/>
    </location>
</feature>
<organism evidence="2 3">
    <name type="scientific">Planococcus wigleyi</name>
    <dbReference type="NCBI Taxonomy" id="2762216"/>
    <lineage>
        <taxon>Bacteria</taxon>
        <taxon>Bacillati</taxon>
        <taxon>Bacillota</taxon>
        <taxon>Bacilli</taxon>
        <taxon>Bacillales</taxon>
        <taxon>Caryophanaceae</taxon>
        <taxon>Planococcus</taxon>
    </lineage>
</organism>